<dbReference type="GO" id="GO:0019706">
    <property type="term" value="F:protein-cysteine S-palmitoyltransferase activity"/>
    <property type="evidence" value="ECO:0007669"/>
    <property type="project" value="TreeGrafter"/>
</dbReference>
<keyword evidence="7" id="KW-0040">ANK repeat</keyword>
<protein>
    <submittedName>
        <fullName evidence="12">DHHC zinc finger domain-containing protein,putative</fullName>
    </submittedName>
    <submittedName>
        <fullName evidence="11">Putative DHHC zinc finger domain-containing protein</fullName>
    </submittedName>
</protein>
<dbReference type="GeneID" id="13445778"/>
<evidence type="ECO:0000259" key="10">
    <source>
        <dbReference type="Pfam" id="PF01529"/>
    </source>
</evidence>
<proteinExistence type="predicted"/>
<feature type="domain" description="Palmitoyltransferase DHHC" evidence="10">
    <location>
        <begin position="594"/>
        <end position="715"/>
    </location>
</feature>
<dbReference type="Gene3D" id="1.25.40.20">
    <property type="entry name" value="Ankyrin repeat-containing domain"/>
    <property type="match status" value="1"/>
</dbReference>
<reference evidence="12" key="4">
    <citation type="journal article" date="2015" name="PLoS ONE">
        <title>Comprehensive Evaluation of Toxoplasma gondii VEG and Neospora caninum LIV Genomes with Tachyzoite Stage Transcriptome and Proteome Defines Novel Transcript Features.</title>
        <authorList>
            <person name="Ramaprasad A."/>
            <person name="Mourier T."/>
            <person name="Naeem R."/>
            <person name="Malas T.B."/>
            <person name="Moussa E."/>
            <person name="Panigrahi A."/>
            <person name="Vermont S.J."/>
            <person name="Otto T.D."/>
            <person name="Wastling J."/>
            <person name="Pain A."/>
        </authorList>
    </citation>
    <scope>NUCLEOTIDE SEQUENCE</scope>
    <source>
        <strain evidence="12">Liverpool</strain>
    </source>
</reference>
<evidence type="ECO:0000313" key="12">
    <source>
        <dbReference type="EMBL" id="CEL64157.1"/>
    </source>
</evidence>
<dbReference type="PROSITE" id="PS50297">
    <property type="entry name" value="ANK_REP_REGION"/>
    <property type="match status" value="1"/>
</dbReference>
<sequence>MASAVAQPLLQPSPVHSPDASPPSGPSSAAYTATYAPLTSAMPHGSAVPAALPRYSPETVSASNAQTGFPSSAFLAGASDPRAAQLLSRKGSTEAAANQATNKLNESGMLPAVDAATPIGAFEALFVEAARRRQPEHFMGLVRQLIVVSKAQTNAAVTSVLTELTVLHYACFLGDVSVIKQLISEYHMDPEARHPLNDDTPIFFAVRNAHFEVVRFLVSLLGPRCLAAQSRTCMTPFLATAAATHDERPHELLKILEFMYLQGVSLEEQNSMGYTALFLAAKHGNPHIVQWLVARGASMNHRDHTGGTVLHAAVAKTGGFSAEDDPLQFLCERGAVKLIDTSADIGIQFETMRERPWTGPVKKCPGMTVLQRCLVKRQWFSYLLLLTWRLQYQLCGYTRALRSSYASLYWAITLFNVPIFVNALSQLQALGVASFWDVGTIWIVLWGLTQFCWWTTYSRDAGVAEGSKNLIKDQYDSIYPVMTPNVLDQIPPPSTVSAFGPNHYRLLQLEREQLRLNLELQELRRTPLPCLSQDGLATAELVAGREEDTRVLVTALKSLRADVVALMPGVATERRKRVSQEYLEAVLTGPPTLKSVCVTCAITKTPRIHHCADCGHCLERQDHHCVWVDTCIARNNVQPFWFFLLSLASLLTWHEHLLLRYCAHVFLHLNQLLWMAASLCAVVMNSMALVFVVYLLVRTTRVMFTNVTYYEYLKKPEHIRRRFMDRTSGWLWDFRGLSFVGMIRNAILFWRNSDLLDEEYTRPASGGNCHASLPPLPRPSSGSYLPLTASPSPASAIRDGTLEASLVKHQAQSLERYAKPPSFYADPANYPLASFSAPGTPLTESTTMAPPSRVPSAVHFPSHAPAAPGAGSHGYQILPSQPLYLTSDASTTASHPNAYGPGMHFASPVNSATCPPSPAEFSAPHCMKPGELQPPLRSYPGNAQAFSDQKAVNGQQIFSYPISAATQPVYVQSAGLNGGL</sequence>
<dbReference type="PROSITE" id="PS50216">
    <property type="entry name" value="DHHC"/>
    <property type="match status" value="1"/>
</dbReference>
<dbReference type="RefSeq" id="XP_003879612.1">
    <property type="nucleotide sequence ID" value="XM_003879563.1"/>
</dbReference>
<evidence type="ECO:0000256" key="5">
    <source>
        <dbReference type="ARBA" id="ARBA00023136"/>
    </source>
</evidence>
<dbReference type="InterPro" id="IPR001594">
    <property type="entry name" value="Palmitoyltrfase_DHHC"/>
</dbReference>
<reference evidence="13" key="3">
    <citation type="journal article" date="2012" name="PLoS Pathog.">
        <title>Comparative genomics of the apicomplexan parasites Toxoplasma gondii and Neospora caninum: Coccidia differing in host range and transmission strategy.</title>
        <authorList>
            <person name="Reid A.J."/>
            <person name="Vermont S.J."/>
            <person name="Cotton J.A."/>
            <person name="Harris D."/>
            <person name="Hill-Cawthorne G.A."/>
            <person name="Konen-Waisman S."/>
            <person name="Latham S.M."/>
            <person name="Mourier T."/>
            <person name="Norton R."/>
            <person name="Quail M.A."/>
            <person name="Sanders M."/>
            <person name="Shanmugam D."/>
            <person name="Sohal A."/>
            <person name="Wasmuth J.D."/>
            <person name="Brunk B."/>
            <person name="Grigg M.E."/>
            <person name="Howard J.C."/>
            <person name="Parkinson J."/>
            <person name="Roos D.S."/>
            <person name="Trees A.J."/>
            <person name="Berriman M."/>
            <person name="Pain A."/>
            <person name="Wastling J.M."/>
        </authorList>
    </citation>
    <scope>NUCLEOTIDE SEQUENCE [LARGE SCALE GENOMIC DNA]</scope>
    <source>
        <strain evidence="13">Liverpool</strain>
    </source>
</reference>
<feature type="region of interest" description="Disordered" evidence="8">
    <location>
        <begin position="840"/>
        <end position="873"/>
    </location>
</feature>
<feature type="transmembrane region" description="Helical" evidence="9">
    <location>
        <begin position="430"/>
        <end position="449"/>
    </location>
</feature>
<keyword evidence="3 9" id="KW-0812">Transmembrane</keyword>
<dbReference type="PROSITE" id="PS50088">
    <property type="entry name" value="ANK_REPEAT"/>
    <property type="match status" value="1"/>
</dbReference>
<keyword evidence="4 9" id="KW-1133">Transmembrane helix</keyword>
<name>F0V786_NEOCL</name>
<organism evidence="11 13">
    <name type="scientific">Neospora caninum (strain Liverpool)</name>
    <dbReference type="NCBI Taxonomy" id="572307"/>
    <lineage>
        <taxon>Eukaryota</taxon>
        <taxon>Sar</taxon>
        <taxon>Alveolata</taxon>
        <taxon>Apicomplexa</taxon>
        <taxon>Conoidasida</taxon>
        <taxon>Coccidia</taxon>
        <taxon>Eucoccidiorida</taxon>
        <taxon>Eimeriorina</taxon>
        <taxon>Sarcocystidae</taxon>
        <taxon>Neospora</taxon>
    </lineage>
</organism>
<evidence type="ECO:0000313" key="13">
    <source>
        <dbReference type="Proteomes" id="UP000007494"/>
    </source>
</evidence>
<dbReference type="Pfam" id="PF12796">
    <property type="entry name" value="Ank_2"/>
    <property type="match status" value="2"/>
</dbReference>
<dbReference type="GO" id="GO:0006612">
    <property type="term" value="P:protein targeting to membrane"/>
    <property type="evidence" value="ECO:0007669"/>
    <property type="project" value="TreeGrafter"/>
</dbReference>
<feature type="repeat" description="ANK" evidence="7">
    <location>
        <begin position="272"/>
        <end position="304"/>
    </location>
</feature>
<keyword evidence="2" id="KW-0808">Transferase</keyword>
<keyword evidence="5 9" id="KW-0472">Membrane</keyword>
<evidence type="ECO:0000256" key="4">
    <source>
        <dbReference type="ARBA" id="ARBA00022989"/>
    </source>
</evidence>
<evidence type="ECO:0000256" key="3">
    <source>
        <dbReference type="ARBA" id="ARBA00022692"/>
    </source>
</evidence>
<keyword evidence="13" id="KW-1185">Reference proteome</keyword>
<dbReference type="GO" id="GO:0005783">
    <property type="term" value="C:endoplasmic reticulum"/>
    <property type="evidence" value="ECO:0007669"/>
    <property type="project" value="TreeGrafter"/>
</dbReference>
<dbReference type="eggNOG" id="KOG0504">
    <property type="taxonomic scope" value="Eukaryota"/>
</dbReference>
<dbReference type="EMBL" id="FR823380">
    <property type="protein sequence ID" value="CBZ49577.1"/>
    <property type="molecule type" value="Genomic_DNA"/>
</dbReference>
<dbReference type="OrthoDB" id="331948at2759"/>
<dbReference type="AlphaFoldDB" id="F0V786"/>
<reference evidence="11" key="1">
    <citation type="submission" date="2011-02" db="EMBL/GenBank/DDBJ databases">
        <authorList>
            <person name="Aslett M."/>
        </authorList>
    </citation>
    <scope>NUCLEOTIDE SEQUENCE</scope>
    <source>
        <strain evidence="11">Liverpool</strain>
    </source>
</reference>
<dbReference type="SUPFAM" id="SSF48403">
    <property type="entry name" value="Ankyrin repeat"/>
    <property type="match status" value="1"/>
</dbReference>
<reference evidence="11" key="2">
    <citation type="submission" date="2011-03" db="EMBL/GenBank/DDBJ databases">
        <title>Comparative genomics and transcriptomics of Neospora caninum and Toxoplasma gondii.</title>
        <authorList>
            <person name="Reid A.J."/>
            <person name="Sohal A."/>
            <person name="Harris D."/>
            <person name="Quail M."/>
            <person name="Sanders M."/>
            <person name="Berriman M."/>
            <person name="Wastling J.M."/>
            <person name="Pain A."/>
        </authorList>
    </citation>
    <scope>NUCLEOTIDE SEQUENCE</scope>
    <source>
        <strain evidence="11">Liverpool</strain>
    </source>
</reference>
<dbReference type="eggNOG" id="KOG1311">
    <property type="taxonomic scope" value="Eukaryota"/>
</dbReference>
<evidence type="ECO:0000256" key="7">
    <source>
        <dbReference type="PROSITE-ProRule" id="PRU00023"/>
    </source>
</evidence>
<feature type="transmembrane region" description="Helical" evidence="9">
    <location>
        <begin position="640"/>
        <end position="659"/>
    </location>
</feature>
<dbReference type="GO" id="GO:0016020">
    <property type="term" value="C:membrane"/>
    <property type="evidence" value="ECO:0007669"/>
    <property type="project" value="UniProtKB-SubCell"/>
</dbReference>
<dbReference type="EMBL" id="LN714474">
    <property type="protein sequence ID" value="CEL64157.1"/>
    <property type="molecule type" value="Genomic_DNA"/>
</dbReference>
<feature type="transmembrane region" description="Helical" evidence="9">
    <location>
        <begin position="671"/>
        <end position="697"/>
    </location>
</feature>
<evidence type="ECO:0000313" key="11">
    <source>
        <dbReference type="EMBL" id="CBZ49577.1"/>
    </source>
</evidence>
<dbReference type="InParanoid" id="F0V786"/>
<feature type="region of interest" description="Disordered" evidence="8">
    <location>
        <begin position="1"/>
        <end position="31"/>
    </location>
</feature>
<evidence type="ECO:0000256" key="2">
    <source>
        <dbReference type="ARBA" id="ARBA00022679"/>
    </source>
</evidence>
<evidence type="ECO:0000256" key="8">
    <source>
        <dbReference type="SAM" id="MobiDB-lite"/>
    </source>
</evidence>
<feature type="compositionally biased region" description="Low complexity" evidence="8">
    <location>
        <begin position="861"/>
        <end position="873"/>
    </location>
</feature>
<accession>F0V786</accession>
<dbReference type="Pfam" id="PF01529">
    <property type="entry name" value="DHHC"/>
    <property type="match status" value="1"/>
</dbReference>
<dbReference type="InterPro" id="IPR002110">
    <property type="entry name" value="Ankyrin_rpt"/>
</dbReference>
<evidence type="ECO:0000256" key="9">
    <source>
        <dbReference type="SAM" id="Phobius"/>
    </source>
</evidence>
<evidence type="ECO:0000256" key="6">
    <source>
        <dbReference type="ARBA" id="ARBA00023315"/>
    </source>
</evidence>
<gene>
    <name evidence="12" type="ORF">BN1204_000720</name>
    <name evidence="11" type="ORF">NCLIV_000720</name>
</gene>
<dbReference type="SMART" id="SM00248">
    <property type="entry name" value="ANK"/>
    <property type="match status" value="4"/>
</dbReference>
<dbReference type="OMA" id="YYYVFLY"/>
<dbReference type="InterPro" id="IPR039859">
    <property type="entry name" value="PFA4/ZDH16/20/ERF2-like"/>
</dbReference>
<dbReference type="Proteomes" id="UP000007494">
    <property type="component" value="Chromosome Ia"/>
</dbReference>
<keyword evidence="6" id="KW-0012">Acyltransferase</keyword>
<evidence type="ECO:0000256" key="1">
    <source>
        <dbReference type="ARBA" id="ARBA00004141"/>
    </source>
</evidence>
<dbReference type="PANTHER" id="PTHR22883">
    <property type="entry name" value="ZINC FINGER DHHC DOMAIN CONTAINING PROTEIN"/>
    <property type="match status" value="1"/>
</dbReference>
<dbReference type="InterPro" id="IPR036770">
    <property type="entry name" value="Ankyrin_rpt-contain_sf"/>
</dbReference>
<dbReference type="VEuPathDB" id="ToxoDB:NCLIV_000720"/>
<comment type="subcellular location">
    <subcellularLocation>
        <location evidence="1">Membrane</location>
        <topology evidence="1">Multi-pass membrane protein</topology>
    </subcellularLocation>
</comment>
<dbReference type="GO" id="GO:0005794">
    <property type="term" value="C:Golgi apparatus"/>
    <property type="evidence" value="ECO:0007669"/>
    <property type="project" value="TreeGrafter"/>
</dbReference>